<feature type="domain" description="Histidine kinase" evidence="10">
    <location>
        <begin position="510"/>
        <end position="716"/>
    </location>
</feature>
<proteinExistence type="predicted"/>
<dbReference type="InterPro" id="IPR004358">
    <property type="entry name" value="Sig_transdc_His_kin-like_C"/>
</dbReference>
<dbReference type="InterPro" id="IPR036097">
    <property type="entry name" value="HisK_dim/P_sf"/>
</dbReference>
<keyword evidence="7" id="KW-0067">ATP-binding</keyword>
<reference evidence="14 15" key="1">
    <citation type="submission" date="2015-05" db="EMBL/GenBank/DDBJ databases">
        <title>Whole genome sequence and identification of bacterial endophytes from Costus igneus.</title>
        <authorList>
            <person name="Lee Y.P."/>
            <person name="Gan H.M."/>
            <person name="Eng W."/>
            <person name="Wheatley M.S."/>
            <person name="Caraballo A."/>
            <person name="Polter S."/>
            <person name="Savka M.A."/>
            <person name="Hudson A.O."/>
        </authorList>
    </citation>
    <scope>NUCLEOTIDE SEQUENCE [LARGE SCALE GENOMIC DNA]</scope>
    <source>
        <strain evidence="14 15">RIT379</strain>
    </source>
</reference>
<evidence type="ECO:0000256" key="2">
    <source>
        <dbReference type="ARBA" id="ARBA00012438"/>
    </source>
</evidence>
<dbReference type="GO" id="GO:0016020">
    <property type="term" value="C:membrane"/>
    <property type="evidence" value="ECO:0007669"/>
    <property type="project" value="UniProtKB-UniRule"/>
</dbReference>
<evidence type="ECO:0000259" key="13">
    <source>
        <dbReference type="PROSITE" id="PS50924"/>
    </source>
</evidence>
<evidence type="ECO:0000256" key="5">
    <source>
        <dbReference type="ARBA" id="ARBA00022741"/>
    </source>
</evidence>
<dbReference type="PANTHER" id="PTHR43065">
    <property type="entry name" value="SENSOR HISTIDINE KINASE"/>
    <property type="match status" value="1"/>
</dbReference>
<dbReference type="Proteomes" id="UP000036045">
    <property type="component" value="Unassembled WGS sequence"/>
</dbReference>
<dbReference type="AlphaFoldDB" id="A0A0J1IGK1"/>
<organism evidence="14 15">
    <name type="scientific">Niallia circulans</name>
    <name type="common">Bacillus circulans</name>
    <dbReference type="NCBI Taxonomy" id="1397"/>
    <lineage>
        <taxon>Bacteria</taxon>
        <taxon>Bacillati</taxon>
        <taxon>Bacillota</taxon>
        <taxon>Bacilli</taxon>
        <taxon>Bacillales</taxon>
        <taxon>Bacillaceae</taxon>
        <taxon>Niallia</taxon>
    </lineage>
</organism>
<evidence type="ECO:0000256" key="6">
    <source>
        <dbReference type="ARBA" id="ARBA00022777"/>
    </source>
</evidence>
<evidence type="ECO:0000256" key="9">
    <source>
        <dbReference type="PROSITE-ProRule" id="PRU00244"/>
    </source>
</evidence>
<comment type="catalytic activity">
    <reaction evidence="1">
        <text>ATP + protein L-histidine = ADP + protein N-phospho-L-histidine.</text>
        <dbReference type="EC" id="2.7.13.3"/>
    </reaction>
</comment>
<dbReference type="GO" id="GO:0000155">
    <property type="term" value="F:phosphorelay sensor kinase activity"/>
    <property type="evidence" value="ECO:0007669"/>
    <property type="project" value="InterPro"/>
</dbReference>
<dbReference type="InterPro" id="IPR001610">
    <property type="entry name" value="PAC"/>
</dbReference>
<dbReference type="PANTHER" id="PTHR43065:SF34">
    <property type="entry name" value="SPORULATION KINASE A"/>
    <property type="match status" value="1"/>
</dbReference>
<accession>A0A0J1IGK1</accession>
<keyword evidence="8" id="KW-0902">Two-component regulatory system</keyword>
<keyword evidence="6" id="KW-0418">Kinase</keyword>
<dbReference type="InterPro" id="IPR036890">
    <property type="entry name" value="HATPase_C_sf"/>
</dbReference>
<dbReference type="PROSITE" id="PS50109">
    <property type="entry name" value="HIS_KIN"/>
    <property type="match status" value="1"/>
</dbReference>
<dbReference type="SUPFAM" id="SSF55874">
    <property type="entry name" value="ATPase domain of HSP90 chaperone/DNA topoisomerase II/histidine kinase"/>
    <property type="match status" value="1"/>
</dbReference>
<name>A0A0J1IGK1_NIACI</name>
<dbReference type="InterPro" id="IPR035965">
    <property type="entry name" value="PAS-like_dom_sf"/>
</dbReference>
<dbReference type="NCBIfam" id="TIGR00229">
    <property type="entry name" value="sensory_box"/>
    <property type="match status" value="2"/>
</dbReference>
<dbReference type="InterPro" id="IPR013655">
    <property type="entry name" value="PAS_fold_3"/>
</dbReference>
<dbReference type="PRINTS" id="PR00344">
    <property type="entry name" value="BCTRLSENSOR"/>
</dbReference>
<feature type="transmembrane region" description="Helical" evidence="9">
    <location>
        <begin position="212"/>
        <end position="235"/>
    </location>
</feature>
<feature type="domain" description="PAS" evidence="11">
    <location>
        <begin position="259"/>
        <end position="290"/>
    </location>
</feature>
<dbReference type="Gene3D" id="3.30.565.10">
    <property type="entry name" value="Histidine kinase-like ATPase, C-terminal domain"/>
    <property type="match status" value="1"/>
</dbReference>
<evidence type="ECO:0000256" key="4">
    <source>
        <dbReference type="ARBA" id="ARBA00022679"/>
    </source>
</evidence>
<keyword evidence="15" id="KW-1185">Reference proteome</keyword>
<dbReference type="InterPro" id="IPR000700">
    <property type="entry name" value="PAS-assoc_C"/>
</dbReference>
<feature type="domain" description="MHYT" evidence="13">
    <location>
        <begin position="8"/>
        <end position="199"/>
    </location>
</feature>
<dbReference type="Pfam" id="PF03707">
    <property type="entry name" value="MHYT"/>
    <property type="match status" value="1"/>
</dbReference>
<sequence>MRRIFCLYNSILIFISILIVYMACYSSFDLFQLVKNGEKNSRFLFLASTFTIGFGFWILSFIDMMIKNVYATANYNIPITILSMVVGICFSGMAFYALLDKEKKKRRIYVSAFFFSLSLLSISIIGFYSIGSTVYYQIPQLFISFLLLFIVFFISIWLSFYPVTISATLKKWVRPVCSLLMTGVCMISHFILLSDVSAPEVSVVRDSYQSSFIIYIALFVSVLVLGGLIGTSTLIRERMDVGAINVRDMQLALDESAIVAFTDDNGMITYVNDKFVEVSKYSREELLGQNHRILNSGHHSPEFFRKLWNTIKRGEIWKGEILNKAKDGTLYWVDTVIVPFLNKEGAPYQYVAIRRDITEQKMVQHQLEESVREVSDITYALEQSSIIAFTDKRGIITNVNSKFCEISGYSRQELIGKTHRIVNSGYHSKDFFRNVWQTIEKGEIWKGEIRNKRKDGSYYWVDTTIVPFLDKNNKPYQYLAIRNDITEKKRTEEVLHRQDKLAAIGQLAAGVAHEIRNPLTSIKGYAEFLSMDETEKDRQEYFEIILDEIERVNSIVEEFMLLSKPTVSVLEKKPLLPIIDNVLSILDYQLRKNKIQLNRFYEEPNPFVECDENKLKQVFLNFIKNAVEAMPDGGSIDISVKKGKEDISIIIKDSGIGMSKEQLKKIGEPFFTTKKEGNGLGLMVSFKIIENLNGKVYVDSEINKGTSFHITLPSVH</sequence>
<keyword evidence="5" id="KW-0547">Nucleotide-binding</keyword>
<evidence type="ECO:0000259" key="11">
    <source>
        <dbReference type="PROSITE" id="PS50112"/>
    </source>
</evidence>
<feature type="transmembrane region" description="Helical" evidence="9">
    <location>
        <begin position="142"/>
        <end position="160"/>
    </location>
</feature>
<evidence type="ECO:0000256" key="3">
    <source>
        <dbReference type="ARBA" id="ARBA00022553"/>
    </source>
</evidence>
<dbReference type="Pfam" id="PF13426">
    <property type="entry name" value="PAS_9"/>
    <property type="match status" value="1"/>
</dbReference>
<dbReference type="CDD" id="cd00082">
    <property type="entry name" value="HisKA"/>
    <property type="match status" value="1"/>
</dbReference>
<dbReference type="EMBL" id="LDPH01000018">
    <property type="protein sequence ID" value="KLV25076.1"/>
    <property type="molecule type" value="Genomic_DNA"/>
</dbReference>
<feature type="transmembrane region" description="Helical" evidence="9">
    <location>
        <begin position="108"/>
        <end position="130"/>
    </location>
</feature>
<dbReference type="SMART" id="SM00388">
    <property type="entry name" value="HisKA"/>
    <property type="match status" value="1"/>
</dbReference>
<feature type="transmembrane region" description="Helical" evidence="9">
    <location>
        <begin position="43"/>
        <end position="62"/>
    </location>
</feature>
<feature type="transmembrane region" description="Helical" evidence="9">
    <location>
        <begin position="77"/>
        <end position="99"/>
    </location>
</feature>
<dbReference type="InterPro" id="IPR005330">
    <property type="entry name" value="MHYT_dom"/>
</dbReference>
<evidence type="ECO:0000256" key="1">
    <source>
        <dbReference type="ARBA" id="ARBA00000085"/>
    </source>
</evidence>
<evidence type="ECO:0000256" key="8">
    <source>
        <dbReference type="ARBA" id="ARBA00023012"/>
    </source>
</evidence>
<evidence type="ECO:0000259" key="12">
    <source>
        <dbReference type="PROSITE" id="PS50113"/>
    </source>
</evidence>
<dbReference type="PROSITE" id="PS50112">
    <property type="entry name" value="PAS"/>
    <property type="match status" value="2"/>
</dbReference>
<dbReference type="PATRIC" id="fig|1397.4.peg.1540"/>
<feature type="domain" description="PAS" evidence="11">
    <location>
        <begin position="373"/>
        <end position="430"/>
    </location>
</feature>
<keyword evidence="4" id="KW-0808">Transferase</keyword>
<dbReference type="InterPro" id="IPR005467">
    <property type="entry name" value="His_kinase_dom"/>
</dbReference>
<keyword evidence="3" id="KW-0597">Phosphoprotein</keyword>
<keyword evidence="9" id="KW-0472">Membrane</keyword>
<feature type="domain" description="PAC" evidence="12">
    <location>
        <begin position="445"/>
        <end position="497"/>
    </location>
</feature>
<dbReference type="SMART" id="SM00086">
    <property type="entry name" value="PAC"/>
    <property type="match status" value="2"/>
</dbReference>
<dbReference type="InterPro" id="IPR003661">
    <property type="entry name" value="HisK_dim/P_dom"/>
</dbReference>
<keyword evidence="9" id="KW-0812">Transmembrane</keyword>
<gene>
    <name evidence="14" type="ORF">ABW02_16700</name>
</gene>
<evidence type="ECO:0000313" key="15">
    <source>
        <dbReference type="Proteomes" id="UP000036045"/>
    </source>
</evidence>
<evidence type="ECO:0000256" key="7">
    <source>
        <dbReference type="ARBA" id="ARBA00022840"/>
    </source>
</evidence>
<dbReference type="Pfam" id="PF00512">
    <property type="entry name" value="HisKA"/>
    <property type="match status" value="1"/>
</dbReference>
<dbReference type="InterPro" id="IPR003594">
    <property type="entry name" value="HATPase_dom"/>
</dbReference>
<dbReference type="SUPFAM" id="SSF47384">
    <property type="entry name" value="Homodimeric domain of signal transducing histidine kinase"/>
    <property type="match status" value="1"/>
</dbReference>
<dbReference type="SMART" id="SM00091">
    <property type="entry name" value="PAS"/>
    <property type="match status" value="2"/>
</dbReference>
<dbReference type="PROSITE" id="PS50924">
    <property type="entry name" value="MHYT"/>
    <property type="match status" value="1"/>
</dbReference>
<keyword evidence="9" id="KW-1133">Transmembrane helix</keyword>
<dbReference type="Pfam" id="PF08447">
    <property type="entry name" value="PAS_3"/>
    <property type="match status" value="1"/>
</dbReference>
<dbReference type="InterPro" id="IPR000014">
    <property type="entry name" value="PAS"/>
</dbReference>
<dbReference type="SMART" id="SM00387">
    <property type="entry name" value="HATPase_c"/>
    <property type="match status" value="1"/>
</dbReference>
<dbReference type="Gene3D" id="3.30.450.20">
    <property type="entry name" value="PAS domain"/>
    <property type="match status" value="2"/>
</dbReference>
<dbReference type="SUPFAM" id="SSF55785">
    <property type="entry name" value="PYP-like sensor domain (PAS domain)"/>
    <property type="match status" value="2"/>
</dbReference>
<evidence type="ECO:0000259" key="10">
    <source>
        <dbReference type="PROSITE" id="PS50109"/>
    </source>
</evidence>
<dbReference type="EC" id="2.7.13.3" evidence="2"/>
<dbReference type="Gene3D" id="1.10.287.130">
    <property type="match status" value="1"/>
</dbReference>
<protein>
    <recommendedName>
        <fullName evidence="2">histidine kinase</fullName>
        <ecNumber evidence="2">2.7.13.3</ecNumber>
    </recommendedName>
</protein>
<feature type="transmembrane region" description="Helical" evidence="9">
    <location>
        <begin position="172"/>
        <end position="192"/>
    </location>
</feature>
<comment type="caution">
    <text evidence="14">The sequence shown here is derived from an EMBL/GenBank/DDBJ whole genome shotgun (WGS) entry which is preliminary data.</text>
</comment>
<dbReference type="GO" id="GO:0005524">
    <property type="term" value="F:ATP binding"/>
    <property type="evidence" value="ECO:0007669"/>
    <property type="project" value="UniProtKB-KW"/>
</dbReference>
<dbReference type="Pfam" id="PF02518">
    <property type="entry name" value="HATPase_c"/>
    <property type="match status" value="1"/>
</dbReference>
<dbReference type="PROSITE" id="PS50113">
    <property type="entry name" value="PAC"/>
    <property type="match status" value="2"/>
</dbReference>
<dbReference type="CDD" id="cd00130">
    <property type="entry name" value="PAS"/>
    <property type="match status" value="2"/>
</dbReference>
<feature type="transmembrane region" description="Helical" evidence="9">
    <location>
        <begin position="12"/>
        <end position="31"/>
    </location>
</feature>
<feature type="domain" description="PAC" evidence="12">
    <location>
        <begin position="315"/>
        <end position="369"/>
    </location>
</feature>
<evidence type="ECO:0000313" key="14">
    <source>
        <dbReference type="EMBL" id="KLV25076.1"/>
    </source>
</evidence>